<protein>
    <submittedName>
        <fullName evidence="1">Uncharacterized protein</fullName>
    </submittedName>
</protein>
<name>A0AAW2VCY6_9LAMI</name>
<comment type="caution">
    <text evidence="1">The sequence shown here is derived from an EMBL/GenBank/DDBJ whole genome shotgun (WGS) entry which is preliminary data.</text>
</comment>
<reference evidence="1" key="1">
    <citation type="submission" date="2020-06" db="EMBL/GenBank/DDBJ databases">
        <authorList>
            <person name="Li T."/>
            <person name="Hu X."/>
            <person name="Zhang T."/>
            <person name="Song X."/>
            <person name="Zhang H."/>
            <person name="Dai N."/>
            <person name="Sheng W."/>
            <person name="Hou X."/>
            <person name="Wei L."/>
        </authorList>
    </citation>
    <scope>NUCLEOTIDE SEQUENCE</scope>
    <source>
        <strain evidence="1">KEN1</strain>
        <tissue evidence="1">Leaf</tissue>
    </source>
</reference>
<gene>
    <name evidence="1" type="ORF">Slati_2916200</name>
</gene>
<dbReference type="AlphaFoldDB" id="A0AAW2VCY6"/>
<dbReference type="EMBL" id="JACGWN010000010">
    <property type="protein sequence ID" value="KAL0427414.1"/>
    <property type="molecule type" value="Genomic_DNA"/>
</dbReference>
<reference evidence="1" key="2">
    <citation type="journal article" date="2024" name="Plant">
        <title>Genomic evolution and insights into agronomic trait innovations of Sesamum species.</title>
        <authorList>
            <person name="Miao H."/>
            <person name="Wang L."/>
            <person name="Qu L."/>
            <person name="Liu H."/>
            <person name="Sun Y."/>
            <person name="Le M."/>
            <person name="Wang Q."/>
            <person name="Wei S."/>
            <person name="Zheng Y."/>
            <person name="Lin W."/>
            <person name="Duan Y."/>
            <person name="Cao H."/>
            <person name="Xiong S."/>
            <person name="Wang X."/>
            <person name="Wei L."/>
            <person name="Li C."/>
            <person name="Ma Q."/>
            <person name="Ju M."/>
            <person name="Zhao R."/>
            <person name="Li G."/>
            <person name="Mu C."/>
            <person name="Tian Q."/>
            <person name="Mei H."/>
            <person name="Zhang T."/>
            <person name="Gao T."/>
            <person name="Zhang H."/>
        </authorList>
    </citation>
    <scope>NUCLEOTIDE SEQUENCE</scope>
    <source>
        <strain evidence="1">KEN1</strain>
    </source>
</reference>
<accession>A0AAW2VCY6</accession>
<proteinExistence type="predicted"/>
<evidence type="ECO:0000313" key="1">
    <source>
        <dbReference type="EMBL" id="KAL0427414.1"/>
    </source>
</evidence>
<organism evidence="1">
    <name type="scientific">Sesamum latifolium</name>
    <dbReference type="NCBI Taxonomy" id="2727402"/>
    <lineage>
        <taxon>Eukaryota</taxon>
        <taxon>Viridiplantae</taxon>
        <taxon>Streptophyta</taxon>
        <taxon>Embryophyta</taxon>
        <taxon>Tracheophyta</taxon>
        <taxon>Spermatophyta</taxon>
        <taxon>Magnoliopsida</taxon>
        <taxon>eudicotyledons</taxon>
        <taxon>Gunneridae</taxon>
        <taxon>Pentapetalae</taxon>
        <taxon>asterids</taxon>
        <taxon>lamiids</taxon>
        <taxon>Lamiales</taxon>
        <taxon>Pedaliaceae</taxon>
        <taxon>Sesamum</taxon>
    </lineage>
</organism>
<sequence length="110" mass="11670">MGNEILPFYAKNRKFNSANYTSPGTSKLPCVGFSSEREARGVGRDLATLEGPSIAIGEGGTFTGRGEVADDPDVEPKLELELEEDISTFGNALGPVAGRVELVKRNGGRL</sequence>